<dbReference type="AlphaFoldDB" id="A0A2T7NBP6"/>
<evidence type="ECO:0000313" key="3">
    <source>
        <dbReference type="EMBL" id="PVD18585.1"/>
    </source>
</evidence>
<dbReference type="OrthoDB" id="2213137at2759"/>
<dbReference type="InterPro" id="IPR036259">
    <property type="entry name" value="MFS_trans_sf"/>
</dbReference>
<reference evidence="3 4" key="1">
    <citation type="submission" date="2018-04" db="EMBL/GenBank/DDBJ databases">
        <title>The genome of golden apple snail Pomacea canaliculata provides insight into stress tolerance and invasive adaptation.</title>
        <authorList>
            <person name="Liu C."/>
            <person name="Liu B."/>
            <person name="Ren Y."/>
            <person name="Zhang Y."/>
            <person name="Wang H."/>
            <person name="Li S."/>
            <person name="Jiang F."/>
            <person name="Yin L."/>
            <person name="Zhang G."/>
            <person name="Qian W."/>
            <person name="Fan W."/>
        </authorList>
    </citation>
    <scope>NUCLEOTIDE SEQUENCE [LARGE SCALE GENOMIC DNA]</scope>
    <source>
        <strain evidence="3">SZHN2017</strain>
        <tissue evidence="3">Muscle</tissue>
    </source>
</reference>
<feature type="transmembrane region" description="Helical" evidence="2">
    <location>
        <begin position="417"/>
        <end position="438"/>
    </location>
</feature>
<feature type="region of interest" description="Disordered" evidence="1">
    <location>
        <begin position="222"/>
        <end position="256"/>
    </location>
</feature>
<feature type="transmembrane region" description="Helical" evidence="2">
    <location>
        <begin position="389"/>
        <end position="411"/>
    </location>
</feature>
<feature type="transmembrane region" description="Helical" evidence="2">
    <location>
        <begin position="107"/>
        <end position="132"/>
    </location>
</feature>
<dbReference type="Proteomes" id="UP000245119">
    <property type="component" value="Linkage Group LG14"/>
</dbReference>
<feature type="transmembrane region" description="Helical" evidence="2">
    <location>
        <begin position="12"/>
        <end position="31"/>
    </location>
</feature>
<accession>A0A2T7NBP6</accession>
<sequence>MAKEPFPQDRGWAWAIVVGSFFSFFFMVGTAKSLGLFLSEFQQYFGCSTSMAAMVMGSGAIVYAVLSPVCIMLGQRFQVRRVIMIFVFIAVIGMASGSLLISIEYLIATFGLCFGIGNSAIYGNCLVMLGVYFRKRKTLANGLALAGSSIGQFALPPVIEYLLETYSLHGSILLLSGLYFNVFAAASLFRPPSFYASIYESKEVSIDDRNTNTMKVPLENGLSNHDSENGIHDTKSPDDQILSPLVPSVGDKDVTASEESELKERENEYLSLMTSTGSLCMQPVSAEGLSRLCEDKKPEKSICQELVSFLDFAVMKSYVSVFITVISFLCFFGYFNFILFLPSHVLSQGITKYEKAILISMCGAGDLVGRVTMALIGDHNFLARYKMKAIGVIAAGVSMGSLVSANNFWWFAVPCGLYGFFGGIYVSLVAVVLIDMVGVEKMPRLLAMVILIQGFGSAVGQPFAWGCSRCNRLIWSRDGDLLCQQPPWWQLSFLVSLGGTSRGTETKKVGIVEQDYAICKCEPSATTCGFHVAAKGSCEKNALLC</sequence>
<name>A0A2T7NBP6_POMCA</name>
<feature type="transmembrane region" description="Helical" evidence="2">
    <location>
        <begin position="139"/>
        <end position="159"/>
    </location>
</feature>
<dbReference type="InterPro" id="IPR050327">
    <property type="entry name" value="Proton-linked_MCT"/>
</dbReference>
<proteinExistence type="predicted"/>
<feature type="transmembrane region" description="Helical" evidence="2">
    <location>
        <begin position="51"/>
        <end position="73"/>
    </location>
</feature>
<dbReference type="InterPro" id="IPR011701">
    <property type="entry name" value="MFS"/>
</dbReference>
<feature type="compositionally biased region" description="Basic and acidic residues" evidence="1">
    <location>
        <begin position="225"/>
        <end position="238"/>
    </location>
</feature>
<evidence type="ECO:0008006" key="5">
    <source>
        <dbReference type="Google" id="ProtNLM"/>
    </source>
</evidence>
<feature type="transmembrane region" description="Helical" evidence="2">
    <location>
        <begin position="445"/>
        <end position="465"/>
    </location>
</feature>
<dbReference type="Gene3D" id="1.20.1250.20">
    <property type="entry name" value="MFS general substrate transporter like domains"/>
    <property type="match status" value="2"/>
</dbReference>
<feature type="transmembrane region" description="Helical" evidence="2">
    <location>
        <begin position="318"/>
        <end position="341"/>
    </location>
</feature>
<evidence type="ECO:0000256" key="2">
    <source>
        <dbReference type="SAM" id="Phobius"/>
    </source>
</evidence>
<keyword evidence="4" id="KW-1185">Reference proteome</keyword>
<dbReference type="SUPFAM" id="SSF103473">
    <property type="entry name" value="MFS general substrate transporter"/>
    <property type="match status" value="1"/>
</dbReference>
<dbReference type="PANTHER" id="PTHR11360:SF306">
    <property type="entry name" value="RE01051P"/>
    <property type="match status" value="1"/>
</dbReference>
<feature type="transmembrane region" description="Helical" evidence="2">
    <location>
        <begin position="356"/>
        <end position="377"/>
    </location>
</feature>
<evidence type="ECO:0000256" key="1">
    <source>
        <dbReference type="SAM" id="MobiDB-lite"/>
    </source>
</evidence>
<dbReference type="EMBL" id="PZQS01000014">
    <property type="protein sequence ID" value="PVD18585.1"/>
    <property type="molecule type" value="Genomic_DNA"/>
</dbReference>
<keyword evidence="2" id="KW-0812">Transmembrane</keyword>
<dbReference type="Pfam" id="PF07690">
    <property type="entry name" value="MFS_1"/>
    <property type="match status" value="1"/>
</dbReference>
<gene>
    <name evidence="3" type="ORF">C0Q70_21135</name>
</gene>
<keyword evidence="2" id="KW-1133">Transmembrane helix</keyword>
<feature type="transmembrane region" description="Helical" evidence="2">
    <location>
        <begin position="82"/>
        <end position="101"/>
    </location>
</feature>
<evidence type="ECO:0000313" key="4">
    <source>
        <dbReference type="Proteomes" id="UP000245119"/>
    </source>
</evidence>
<dbReference type="PANTHER" id="PTHR11360">
    <property type="entry name" value="MONOCARBOXYLATE TRANSPORTER"/>
    <property type="match status" value="1"/>
</dbReference>
<keyword evidence="2" id="KW-0472">Membrane</keyword>
<dbReference type="GO" id="GO:0008028">
    <property type="term" value="F:monocarboxylic acid transmembrane transporter activity"/>
    <property type="evidence" value="ECO:0007669"/>
    <property type="project" value="TreeGrafter"/>
</dbReference>
<comment type="caution">
    <text evidence="3">The sequence shown here is derived from an EMBL/GenBank/DDBJ whole genome shotgun (WGS) entry which is preliminary data.</text>
</comment>
<feature type="transmembrane region" description="Helical" evidence="2">
    <location>
        <begin position="171"/>
        <end position="189"/>
    </location>
</feature>
<protein>
    <recommendedName>
        <fullName evidence="5">Major facilitator superfamily (MFS) profile domain-containing protein</fullName>
    </recommendedName>
</protein>
<organism evidence="3 4">
    <name type="scientific">Pomacea canaliculata</name>
    <name type="common">Golden apple snail</name>
    <dbReference type="NCBI Taxonomy" id="400727"/>
    <lineage>
        <taxon>Eukaryota</taxon>
        <taxon>Metazoa</taxon>
        <taxon>Spiralia</taxon>
        <taxon>Lophotrochozoa</taxon>
        <taxon>Mollusca</taxon>
        <taxon>Gastropoda</taxon>
        <taxon>Caenogastropoda</taxon>
        <taxon>Architaenioglossa</taxon>
        <taxon>Ampullarioidea</taxon>
        <taxon>Ampullariidae</taxon>
        <taxon>Pomacea</taxon>
    </lineage>
</organism>